<feature type="region of interest" description="Disordered" evidence="1">
    <location>
        <begin position="161"/>
        <end position="196"/>
    </location>
</feature>
<reference evidence="3" key="1">
    <citation type="journal article" date="2020" name="Stud. Mycol.">
        <title>101 Dothideomycetes genomes: a test case for predicting lifestyles and emergence of pathogens.</title>
        <authorList>
            <person name="Haridas S."/>
            <person name="Albert R."/>
            <person name="Binder M."/>
            <person name="Bloem J."/>
            <person name="Labutti K."/>
            <person name="Salamov A."/>
            <person name="Andreopoulos B."/>
            <person name="Baker S."/>
            <person name="Barry K."/>
            <person name="Bills G."/>
            <person name="Bluhm B."/>
            <person name="Cannon C."/>
            <person name="Castanera R."/>
            <person name="Culley D."/>
            <person name="Daum C."/>
            <person name="Ezra D."/>
            <person name="Gonzalez J."/>
            <person name="Henrissat B."/>
            <person name="Kuo A."/>
            <person name="Liang C."/>
            <person name="Lipzen A."/>
            <person name="Lutzoni F."/>
            <person name="Magnuson J."/>
            <person name="Mondo S."/>
            <person name="Nolan M."/>
            <person name="Ohm R."/>
            <person name="Pangilinan J."/>
            <person name="Park H.-J."/>
            <person name="Ramirez L."/>
            <person name="Alfaro M."/>
            <person name="Sun H."/>
            <person name="Tritt A."/>
            <person name="Yoshinaga Y."/>
            <person name="Zwiers L.-H."/>
            <person name="Turgeon B."/>
            <person name="Goodwin S."/>
            <person name="Spatafora J."/>
            <person name="Crous P."/>
            <person name="Grigoriev I."/>
        </authorList>
    </citation>
    <scope>NUCLEOTIDE SEQUENCE</scope>
    <source>
        <strain evidence="3">CBS 119687</strain>
    </source>
</reference>
<keyword evidence="4" id="KW-1185">Reference proteome</keyword>
<keyword evidence="2" id="KW-0472">Membrane</keyword>
<keyword evidence="2" id="KW-1133">Transmembrane helix</keyword>
<dbReference type="AlphaFoldDB" id="A0A6A6ALV1"/>
<dbReference type="InterPro" id="IPR020999">
    <property type="entry name" value="Chitin_synth_reg_RCR"/>
</dbReference>
<feature type="transmembrane region" description="Helical" evidence="2">
    <location>
        <begin position="37"/>
        <end position="56"/>
    </location>
</feature>
<evidence type="ECO:0000313" key="3">
    <source>
        <dbReference type="EMBL" id="KAF2132536.1"/>
    </source>
</evidence>
<keyword evidence="2" id="KW-0812">Transmembrane</keyword>
<evidence type="ECO:0000256" key="1">
    <source>
        <dbReference type="SAM" id="MobiDB-lite"/>
    </source>
</evidence>
<proteinExistence type="predicted"/>
<dbReference type="RefSeq" id="XP_033526923.1">
    <property type="nucleotide sequence ID" value="XM_033663316.1"/>
</dbReference>
<organism evidence="3 4">
    <name type="scientific">Dothidotthia symphoricarpi CBS 119687</name>
    <dbReference type="NCBI Taxonomy" id="1392245"/>
    <lineage>
        <taxon>Eukaryota</taxon>
        <taxon>Fungi</taxon>
        <taxon>Dikarya</taxon>
        <taxon>Ascomycota</taxon>
        <taxon>Pezizomycotina</taxon>
        <taxon>Dothideomycetes</taxon>
        <taxon>Pleosporomycetidae</taxon>
        <taxon>Pleosporales</taxon>
        <taxon>Dothidotthiaceae</taxon>
        <taxon>Dothidotthia</taxon>
    </lineage>
</organism>
<accession>A0A6A6ALV1</accession>
<name>A0A6A6ALV1_9PLEO</name>
<dbReference type="EMBL" id="ML977500">
    <property type="protein sequence ID" value="KAF2132536.1"/>
    <property type="molecule type" value="Genomic_DNA"/>
</dbReference>
<dbReference type="GeneID" id="54403748"/>
<sequence>MGVQLRKRDCIQYDAWTYECDGDGGFWYSDTGVMVKWIILAVLFLVFTLWFVGGYMHAKRRLNKGLPVLRYHRFLVPYNLRYKYTQPPQNHFTFYQQQQQQSQPYGYPQAYPYQQRHDEPPPLYAHDAPPGYFAPQGASKMNPDQRAGGAVEMGQFSGEMAAGAQGAQQSGVVGSSAGNADLEAQGQALPPRPQPAKVAVRGFMDRFRR</sequence>
<protein>
    <submittedName>
        <fullName evidence="3">Uncharacterized protein</fullName>
    </submittedName>
</protein>
<dbReference type="Proteomes" id="UP000799771">
    <property type="component" value="Unassembled WGS sequence"/>
</dbReference>
<dbReference type="OrthoDB" id="5400539at2759"/>
<feature type="compositionally biased region" description="Low complexity" evidence="1">
    <location>
        <begin position="161"/>
        <end position="178"/>
    </location>
</feature>
<dbReference type="Pfam" id="PF12273">
    <property type="entry name" value="RCR"/>
    <property type="match status" value="1"/>
</dbReference>
<evidence type="ECO:0000256" key="2">
    <source>
        <dbReference type="SAM" id="Phobius"/>
    </source>
</evidence>
<gene>
    <name evidence="3" type="ORF">P153DRAFT_284257</name>
</gene>
<evidence type="ECO:0000313" key="4">
    <source>
        <dbReference type="Proteomes" id="UP000799771"/>
    </source>
</evidence>